<comment type="caution">
    <text evidence="1">The sequence shown here is derived from an EMBL/GenBank/DDBJ whole genome shotgun (WGS) entry which is preliminary data.</text>
</comment>
<name>A0A080M2Q3_9PROT</name>
<protein>
    <submittedName>
        <fullName evidence="1">Uncharacterized protein</fullName>
    </submittedName>
</protein>
<evidence type="ECO:0000313" key="1">
    <source>
        <dbReference type="EMBL" id="KFB75366.1"/>
    </source>
</evidence>
<gene>
    <name evidence="1" type="ORF">AW06_003584</name>
</gene>
<keyword evidence="2" id="KW-1185">Reference proteome</keyword>
<reference evidence="1" key="1">
    <citation type="submission" date="2014-02" db="EMBL/GenBank/DDBJ databases">
        <title>Expanding our view of genomic diversity in Candidatus Accumulibacter clades.</title>
        <authorList>
            <person name="Skennerton C.T."/>
            <person name="Barr J.J."/>
            <person name="Slater F.R."/>
            <person name="Bond P.L."/>
            <person name="Tyson G.W."/>
        </authorList>
    </citation>
    <scope>NUCLEOTIDE SEQUENCE [LARGE SCALE GENOMIC DNA]</scope>
</reference>
<dbReference type="EMBL" id="JDST02000091">
    <property type="protein sequence ID" value="KFB75366.1"/>
    <property type="molecule type" value="Genomic_DNA"/>
</dbReference>
<organism evidence="1 2">
    <name type="scientific">Candidatus Accumulibacter cognatus</name>
    <dbReference type="NCBI Taxonomy" id="2954383"/>
    <lineage>
        <taxon>Bacteria</taxon>
        <taxon>Pseudomonadati</taxon>
        <taxon>Pseudomonadota</taxon>
        <taxon>Betaproteobacteria</taxon>
        <taxon>Candidatus Accumulibacter</taxon>
    </lineage>
</organism>
<sequence length="32" mass="3440">MVPLAPLRVIFGTNSFGKSSLCHLLLALNQKA</sequence>
<proteinExistence type="predicted"/>
<accession>A0A080M2Q3</accession>
<dbReference type="AlphaFoldDB" id="A0A080M2Q3"/>
<evidence type="ECO:0000313" key="2">
    <source>
        <dbReference type="Proteomes" id="UP000021315"/>
    </source>
</evidence>
<dbReference type="Proteomes" id="UP000021315">
    <property type="component" value="Unassembled WGS sequence"/>
</dbReference>